<protein>
    <recommendedName>
        <fullName evidence="1">HNH nuclease domain-containing protein</fullName>
    </recommendedName>
</protein>
<feature type="domain" description="HNH nuclease" evidence="1">
    <location>
        <begin position="336"/>
        <end position="378"/>
    </location>
</feature>
<dbReference type="SUPFAM" id="SSF53335">
    <property type="entry name" value="S-adenosyl-L-methionine-dependent methyltransferases"/>
    <property type="match status" value="1"/>
</dbReference>
<evidence type="ECO:0000313" key="2">
    <source>
        <dbReference type="EMBL" id="SMA49375.1"/>
    </source>
</evidence>
<evidence type="ECO:0000313" key="3">
    <source>
        <dbReference type="Proteomes" id="UP000196573"/>
    </source>
</evidence>
<dbReference type="OrthoDB" id="7348755at2"/>
<dbReference type="AlphaFoldDB" id="A0A1X7AMX5"/>
<proteinExistence type="predicted"/>
<dbReference type="InterPro" id="IPR029063">
    <property type="entry name" value="SAM-dependent_MTases_sf"/>
</dbReference>
<name>A0A1X7AMX5_9GAMM</name>
<dbReference type="Gene3D" id="3.40.50.150">
    <property type="entry name" value="Vaccinia Virus protein VP39"/>
    <property type="match status" value="1"/>
</dbReference>
<dbReference type="Pfam" id="PF13395">
    <property type="entry name" value="HNH_4"/>
    <property type="match status" value="1"/>
</dbReference>
<evidence type="ECO:0000259" key="1">
    <source>
        <dbReference type="Pfam" id="PF13395"/>
    </source>
</evidence>
<reference evidence="2 3" key="1">
    <citation type="submission" date="2017-03" db="EMBL/GenBank/DDBJ databases">
        <authorList>
            <person name="Afonso C.L."/>
            <person name="Miller P.J."/>
            <person name="Scott M.A."/>
            <person name="Spackman E."/>
            <person name="Goraichik I."/>
            <person name="Dimitrov K.M."/>
            <person name="Suarez D.L."/>
            <person name="Swayne D.E."/>
        </authorList>
    </citation>
    <scope>NUCLEOTIDE SEQUENCE [LARGE SCALE GENOMIC DNA]</scope>
    <source>
        <strain evidence="2">SB41UT1</strain>
    </source>
</reference>
<sequence>MHLLTADERKRAFRKLAGLLKPGGRLVITLRHGPEPEGRPMAEVSNDELLALGRTQALDALGFGTTQDELGRGDVYWSYVVFQLPDDGTGALPLLRHLILLDDKSSTYKLALLQVLVRIADSCRGAVLRRDEEFVTLPFGLVALYWIKIYKPLLLDNQFRQQPGNLNCGFAKESFQRLNQIGHDLRLGAVLSGERAKILFGALRDVRATIKDMPARYLTLPNDTAPVFPCYSEKIRAPDSITLDLQFLSAFGEFRVPTHLWDAMTHYACWIEPAINNEWCQIMMSYHRRQGEDVSLGNLFQALTWKNDERTTTEVRAIVERMKHSGQTPQCVWTGNSLARAKYEVDHCFPYANWFNNDLWNLMPATEKANGSKSNKLPAGELLLLSKDRILEWWEGAYQTPVLESRFFTEAIASLPGIRERSLGSVFDGVVRQRVHLKHEQNMPEWSSP</sequence>
<dbReference type="Proteomes" id="UP000196573">
    <property type="component" value="Unassembled WGS sequence"/>
</dbReference>
<organism evidence="2 3">
    <name type="scientific">Parendozoicomonas haliclonae</name>
    <dbReference type="NCBI Taxonomy" id="1960125"/>
    <lineage>
        <taxon>Bacteria</taxon>
        <taxon>Pseudomonadati</taxon>
        <taxon>Pseudomonadota</taxon>
        <taxon>Gammaproteobacteria</taxon>
        <taxon>Oceanospirillales</taxon>
        <taxon>Endozoicomonadaceae</taxon>
        <taxon>Parendozoicomonas</taxon>
    </lineage>
</organism>
<dbReference type="EMBL" id="FWPT01000007">
    <property type="protein sequence ID" value="SMA49375.1"/>
    <property type="molecule type" value="Genomic_DNA"/>
</dbReference>
<accession>A0A1X7AMX5</accession>
<keyword evidence="3" id="KW-1185">Reference proteome</keyword>
<dbReference type="InterPro" id="IPR003615">
    <property type="entry name" value="HNH_nuc"/>
</dbReference>
<gene>
    <name evidence="2" type="ORF">EHSB41UT_03219</name>
</gene>
<dbReference type="Gene3D" id="1.10.30.50">
    <property type="match status" value="1"/>
</dbReference>